<comment type="subcellular location">
    <subcellularLocation>
        <location evidence="1">Cell membrane</location>
        <topology evidence="1">Multi-pass membrane protein</topology>
    </subcellularLocation>
</comment>
<feature type="transmembrane region" description="Helical" evidence="8">
    <location>
        <begin position="102"/>
        <end position="124"/>
    </location>
</feature>
<feature type="transmembrane region" description="Helical" evidence="8">
    <location>
        <begin position="390"/>
        <end position="409"/>
    </location>
</feature>
<feature type="transmembrane region" description="Helical" evidence="8">
    <location>
        <begin position="189"/>
        <end position="216"/>
    </location>
</feature>
<keyword evidence="7 8" id="KW-0472">Membrane</keyword>
<dbReference type="PANTHER" id="PTHR33908">
    <property type="entry name" value="MANNOSYLTRANSFERASE YKCB-RELATED"/>
    <property type="match status" value="1"/>
</dbReference>
<feature type="transmembrane region" description="Helical" evidence="8">
    <location>
        <begin position="453"/>
        <end position="475"/>
    </location>
</feature>
<evidence type="ECO:0000256" key="2">
    <source>
        <dbReference type="ARBA" id="ARBA00022475"/>
    </source>
</evidence>
<gene>
    <name evidence="9" type="ORF">H8712_03270</name>
</gene>
<evidence type="ECO:0000256" key="1">
    <source>
        <dbReference type="ARBA" id="ARBA00004651"/>
    </source>
</evidence>
<proteinExistence type="predicted"/>
<evidence type="ECO:0000256" key="4">
    <source>
        <dbReference type="ARBA" id="ARBA00022679"/>
    </source>
</evidence>
<dbReference type="EMBL" id="JACRTP010000001">
    <property type="protein sequence ID" value="MBC8627650.1"/>
    <property type="molecule type" value="Genomic_DNA"/>
</dbReference>
<name>A0ABR7P8B8_9FIRM</name>
<keyword evidence="3" id="KW-0328">Glycosyltransferase</keyword>
<keyword evidence="5 8" id="KW-0812">Transmembrane</keyword>
<feature type="transmembrane region" description="Helical" evidence="8">
    <location>
        <begin position="161"/>
        <end position="177"/>
    </location>
</feature>
<keyword evidence="2" id="KW-1003">Cell membrane</keyword>
<feature type="transmembrane region" description="Helical" evidence="8">
    <location>
        <begin position="421"/>
        <end position="441"/>
    </location>
</feature>
<dbReference type="InterPro" id="IPR050297">
    <property type="entry name" value="LipidA_mod_glycosyltrf_83"/>
</dbReference>
<evidence type="ECO:0000256" key="7">
    <source>
        <dbReference type="ARBA" id="ARBA00023136"/>
    </source>
</evidence>
<feature type="transmembrane region" description="Helical" evidence="8">
    <location>
        <begin position="236"/>
        <end position="257"/>
    </location>
</feature>
<feature type="transmembrane region" description="Helical" evidence="8">
    <location>
        <begin position="136"/>
        <end position="155"/>
    </location>
</feature>
<evidence type="ECO:0000256" key="3">
    <source>
        <dbReference type="ARBA" id="ARBA00022676"/>
    </source>
</evidence>
<evidence type="ECO:0000256" key="6">
    <source>
        <dbReference type="ARBA" id="ARBA00022989"/>
    </source>
</evidence>
<sequence>MSRKFKNKQKLGRTVCMIFALLLVFGIYLAWAGSQRHNFSPDEGMRSRIVQYIYEHGKLPHGGDPEIRDEDWGISYAFNPILSYMISALFMKITSFFTTDEWALLISARMVNVLFGTASAYCIFKIGEALFKKGERVMFFFLCTLLPGAAILYTYINCDGLALFSSSFIIYMWVRAMNEGWTKKNSILLGIALSLCALSYYDAYGYALCSILFFVVSSLGYGKKKPDFKLMFKRGLLITAVVAVLAGWWFVRNYIIYDGDFLARKTMHEYAIKYAKPQFNPQNVTTFKDYPEANIISMLKYHAPGFKYRWIGMVVYGVVGIFGYNQIFLGKKVYYPYFALILVGLVFVIWKARDIFYLKREQVMLEKKINEEETVEQVLIRQKGIRPQGLFHLCLLLGMIIPNVLNLYYSYTSDYQPQGRYSMPMLVPMMYFVTMGYSRVADHFIKNQKLKQLCYYLVSAGTIVVALFLWARLLYPLYLQNYNGLH</sequence>
<keyword evidence="10" id="KW-1185">Reference proteome</keyword>
<feature type="transmembrane region" description="Helical" evidence="8">
    <location>
        <begin position="333"/>
        <end position="350"/>
    </location>
</feature>
<dbReference type="RefSeq" id="WP_187558202.1">
    <property type="nucleotide sequence ID" value="NZ_JACRTP010000001.1"/>
</dbReference>
<evidence type="ECO:0000256" key="5">
    <source>
        <dbReference type="ARBA" id="ARBA00022692"/>
    </source>
</evidence>
<keyword evidence="6 8" id="KW-1133">Transmembrane helix</keyword>
<keyword evidence="4" id="KW-0808">Transferase</keyword>
<organism evidence="9 10">
    <name type="scientific">Blautia stercoris</name>
    <dbReference type="NCBI Taxonomy" id="871664"/>
    <lineage>
        <taxon>Bacteria</taxon>
        <taxon>Bacillati</taxon>
        <taxon>Bacillota</taxon>
        <taxon>Clostridia</taxon>
        <taxon>Lachnospirales</taxon>
        <taxon>Lachnospiraceae</taxon>
        <taxon>Blautia</taxon>
    </lineage>
</organism>
<dbReference type="PANTHER" id="PTHR33908:SF11">
    <property type="entry name" value="MEMBRANE PROTEIN"/>
    <property type="match status" value="1"/>
</dbReference>
<comment type="caution">
    <text evidence="9">The sequence shown here is derived from an EMBL/GenBank/DDBJ whole genome shotgun (WGS) entry which is preliminary data.</text>
</comment>
<reference evidence="9 10" key="1">
    <citation type="submission" date="2020-08" db="EMBL/GenBank/DDBJ databases">
        <title>Genome public.</title>
        <authorList>
            <person name="Liu C."/>
            <person name="Sun Q."/>
        </authorList>
    </citation>
    <scope>NUCLEOTIDE SEQUENCE [LARGE SCALE GENOMIC DNA]</scope>
    <source>
        <strain evidence="9 10">3_YM_SP_D4_24.mj</strain>
    </source>
</reference>
<accession>A0ABR7P8B8</accession>
<evidence type="ECO:0000313" key="9">
    <source>
        <dbReference type="EMBL" id="MBC8627650.1"/>
    </source>
</evidence>
<feature type="transmembrane region" description="Helical" evidence="8">
    <location>
        <begin position="308"/>
        <end position="327"/>
    </location>
</feature>
<protein>
    <submittedName>
        <fullName evidence="9">Glycosyltransferase family 39 protein</fullName>
    </submittedName>
</protein>
<dbReference type="Proteomes" id="UP000661649">
    <property type="component" value="Unassembled WGS sequence"/>
</dbReference>
<evidence type="ECO:0000313" key="10">
    <source>
        <dbReference type="Proteomes" id="UP000661649"/>
    </source>
</evidence>
<evidence type="ECO:0000256" key="8">
    <source>
        <dbReference type="SAM" id="Phobius"/>
    </source>
</evidence>